<dbReference type="AlphaFoldDB" id="A0A5J9WFT2"/>
<reference evidence="2 3" key="1">
    <citation type="journal article" date="2019" name="Sci. Rep.">
        <title>A high-quality genome of Eragrostis curvula grass provides insights into Poaceae evolution and supports new strategies to enhance forage quality.</title>
        <authorList>
            <person name="Carballo J."/>
            <person name="Santos B.A.C.M."/>
            <person name="Zappacosta D."/>
            <person name="Garbus I."/>
            <person name="Selva J.P."/>
            <person name="Gallo C.A."/>
            <person name="Diaz A."/>
            <person name="Albertini E."/>
            <person name="Caccamo M."/>
            <person name="Echenique V."/>
        </authorList>
    </citation>
    <scope>NUCLEOTIDE SEQUENCE [LARGE SCALE GENOMIC DNA]</scope>
    <source>
        <strain evidence="3">cv. Victoria</strain>
        <tissue evidence="2">Leaf</tissue>
    </source>
</reference>
<dbReference type="Gramene" id="TVU46124">
    <property type="protein sequence ID" value="TVU46124"/>
    <property type="gene ID" value="EJB05_05642"/>
</dbReference>
<dbReference type="Proteomes" id="UP000324897">
    <property type="component" value="Chromosome 5"/>
</dbReference>
<evidence type="ECO:0000313" key="3">
    <source>
        <dbReference type="Proteomes" id="UP000324897"/>
    </source>
</evidence>
<accession>A0A5J9WFT2</accession>
<dbReference type="Gene3D" id="3.40.50.2000">
    <property type="entry name" value="Glycogen Phosphorylase B"/>
    <property type="match status" value="1"/>
</dbReference>
<dbReference type="SUPFAM" id="SSF53756">
    <property type="entry name" value="UDP-Glycosyltransferase/glycogen phosphorylase"/>
    <property type="match status" value="1"/>
</dbReference>
<dbReference type="EMBL" id="RWGY01000004">
    <property type="protein sequence ID" value="TVU46124.1"/>
    <property type="molecule type" value="Genomic_DNA"/>
</dbReference>
<protein>
    <submittedName>
        <fullName evidence="2">Uncharacterized protein</fullName>
    </submittedName>
</protein>
<proteinExistence type="predicted"/>
<feature type="compositionally biased region" description="Basic and acidic residues" evidence="1">
    <location>
        <begin position="129"/>
        <end position="144"/>
    </location>
</feature>
<sequence length="167" mass="18354">MATSRTRHFVLFPFPGHGHLAGFLAIARLLRQELPDAAVTLVSTPRNVATLRASETTSIISFHYQLPLSASTWKWFILFVLTDMDFVFVNIANMNFRLAQCLSNIIVVGEMAATMNSEGLENTARHKLNNKDEAEAGTDVRDDAEGSLIHAKGKSYKAKANKGSCEG</sequence>
<gene>
    <name evidence="2" type="ORF">EJB05_05642</name>
</gene>
<comment type="caution">
    <text evidence="2">The sequence shown here is derived from an EMBL/GenBank/DDBJ whole genome shotgun (WGS) entry which is preliminary data.</text>
</comment>
<feature type="region of interest" description="Disordered" evidence="1">
    <location>
        <begin position="124"/>
        <end position="146"/>
    </location>
</feature>
<name>A0A5J9WFT2_9POAL</name>
<keyword evidence="3" id="KW-1185">Reference proteome</keyword>
<evidence type="ECO:0000256" key="1">
    <source>
        <dbReference type="SAM" id="MobiDB-lite"/>
    </source>
</evidence>
<organism evidence="2 3">
    <name type="scientific">Eragrostis curvula</name>
    <name type="common">weeping love grass</name>
    <dbReference type="NCBI Taxonomy" id="38414"/>
    <lineage>
        <taxon>Eukaryota</taxon>
        <taxon>Viridiplantae</taxon>
        <taxon>Streptophyta</taxon>
        <taxon>Embryophyta</taxon>
        <taxon>Tracheophyta</taxon>
        <taxon>Spermatophyta</taxon>
        <taxon>Magnoliopsida</taxon>
        <taxon>Liliopsida</taxon>
        <taxon>Poales</taxon>
        <taxon>Poaceae</taxon>
        <taxon>PACMAD clade</taxon>
        <taxon>Chloridoideae</taxon>
        <taxon>Eragrostideae</taxon>
        <taxon>Eragrostidinae</taxon>
        <taxon>Eragrostis</taxon>
    </lineage>
</organism>
<feature type="non-terminal residue" evidence="2">
    <location>
        <position position="1"/>
    </location>
</feature>
<evidence type="ECO:0000313" key="2">
    <source>
        <dbReference type="EMBL" id="TVU46124.1"/>
    </source>
</evidence>
<dbReference type="OrthoDB" id="5835829at2759"/>